<sequence length="252" mass="26607">MVLSLAGKIALVTGGSAGLGAEIVRQLAAQGCHVAVNYSASRDRAEELVESVKATHKVKALTLQGDVSQEQACKELVAETVKQLGGLDILISNAGWTRIINFADLDGVSAEDLDKTFAINVKAHFYLFREAKPHFEKNADGGSFIITASAAGLKPGGSSIPYSVSKAGSIHLAKCLAKAHGPKSRVNVICPGLLLTEWGQRFGAERIAHIENSLPLKYTSSLEDNADMFISVVKNKSMTGAVISVDSGMSLI</sequence>
<dbReference type="PROSITE" id="PS00061">
    <property type="entry name" value="ADH_SHORT"/>
    <property type="match status" value="1"/>
</dbReference>
<dbReference type="OrthoDB" id="47007at2759"/>
<dbReference type="InterPro" id="IPR002347">
    <property type="entry name" value="SDR_fam"/>
</dbReference>
<dbReference type="EMBL" id="CP014503">
    <property type="protein sequence ID" value="ANB15140.1"/>
    <property type="molecule type" value="Genomic_DNA"/>
</dbReference>
<name>A0A161HH07_9ASCO</name>
<dbReference type="Proteomes" id="UP000189580">
    <property type="component" value="Chromosome b"/>
</dbReference>
<dbReference type="SUPFAM" id="SSF51735">
    <property type="entry name" value="NAD(P)-binding Rossmann-fold domains"/>
    <property type="match status" value="1"/>
</dbReference>
<keyword evidence="2" id="KW-0521">NADP</keyword>
<comment type="similarity">
    <text evidence="1">Belongs to the short-chain dehydrogenases/reductases (SDR) family.</text>
</comment>
<dbReference type="PRINTS" id="PR00081">
    <property type="entry name" value="GDHRDH"/>
</dbReference>
<dbReference type="Pfam" id="PF00106">
    <property type="entry name" value="adh_short"/>
    <property type="match status" value="1"/>
</dbReference>
<dbReference type="CDD" id="cd05233">
    <property type="entry name" value="SDR_c"/>
    <property type="match status" value="1"/>
</dbReference>
<dbReference type="InterPro" id="IPR052178">
    <property type="entry name" value="Sec_Metab_Biosynth_SDR"/>
</dbReference>
<dbReference type="GeneID" id="30034709"/>
<dbReference type="InterPro" id="IPR036291">
    <property type="entry name" value="NAD(P)-bd_dom_sf"/>
</dbReference>
<organism evidence="4 5">
    <name type="scientific">Sugiyamaella lignohabitans</name>
    <dbReference type="NCBI Taxonomy" id="796027"/>
    <lineage>
        <taxon>Eukaryota</taxon>
        <taxon>Fungi</taxon>
        <taxon>Dikarya</taxon>
        <taxon>Ascomycota</taxon>
        <taxon>Saccharomycotina</taxon>
        <taxon>Dipodascomycetes</taxon>
        <taxon>Dipodascales</taxon>
        <taxon>Trichomonascaceae</taxon>
        <taxon>Sugiyamaella</taxon>
    </lineage>
</organism>
<keyword evidence="3" id="KW-0560">Oxidoreductase</keyword>
<dbReference type="AlphaFoldDB" id="A0A161HH07"/>
<dbReference type="GO" id="GO:0016491">
    <property type="term" value="F:oxidoreductase activity"/>
    <property type="evidence" value="ECO:0007669"/>
    <property type="project" value="UniProtKB-KW"/>
</dbReference>
<evidence type="ECO:0000313" key="4">
    <source>
        <dbReference type="EMBL" id="ANB15140.1"/>
    </source>
</evidence>
<dbReference type="KEGG" id="slb:AWJ20_2762"/>
<protein>
    <submittedName>
        <fullName evidence="4">Bifunctional hydroxyacyl-CoA dehydrogenase/enoyl-CoA hydratase FOX2</fullName>
    </submittedName>
</protein>
<accession>A0A161HH07</accession>
<dbReference type="FunFam" id="3.40.50.720:FF:000084">
    <property type="entry name" value="Short-chain dehydrogenase reductase"/>
    <property type="match status" value="1"/>
</dbReference>
<evidence type="ECO:0000313" key="5">
    <source>
        <dbReference type="Proteomes" id="UP000189580"/>
    </source>
</evidence>
<evidence type="ECO:0000256" key="2">
    <source>
        <dbReference type="ARBA" id="ARBA00022857"/>
    </source>
</evidence>
<proteinExistence type="inferred from homology"/>
<dbReference type="PANTHER" id="PTHR43618">
    <property type="entry name" value="7-ALPHA-HYDROXYSTEROID DEHYDROGENASE"/>
    <property type="match status" value="1"/>
</dbReference>
<dbReference type="PANTHER" id="PTHR43618:SF2">
    <property type="entry name" value="CHAIN DEHYDROGENASE, PUTATIVE (AFU_ORTHOLOGUE AFUA_6G06930)-RELATED"/>
    <property type="match status" value="1"/>
</dbReference>
<dbReference type="InterPro" id="IPR020904">
    <property type="entry name" value="Sc_DH/Rdtase_CS"/>
</dbReference>
<gene>
    <name evidence="4" type="primary">FOX2</name>
    <name evidence="4" type="ORF">AWJ20_2762</name>
</gene>
<dbReference type="Gene3D" id="3.40.50.720">
    <property type="entry name" value="NAD(P)-binding Rossmann-like Domain"/>
    <property type="match status" value="1"/>
</dbReference>
<keyword evidence="5" id="KW-1185">Reference proteome</keyword>
<evidence type="ECO:0000256" key="1">
    <source>
        <dbReference type="ARBA" id="ARBA00006484"/>
    </source>
</evidence>
<dbReference type="RefSeq" id="XP_018737617.1">
    <property type="nucleotide sequence ID" value="XM_018879729.1"/>
</dbReference>
<evidence type="ECO:0000256" key="3">
    <source>
        <dbReference type="ARBA" id="ARBA00023002"/>
    </source>
</evidence>
<reference evidence="4 5" key="1">
    <citation type="submission" date="2016-02" db="EMBL/GenBank/DDBJ databases">
        <title>Complete genome sequence and transcriptome regulation of the pentose utilising yeast Sugiyamaella lignohabitans.</title>
        <authorList>
            <person name="Bellasio M."/>
            <person name="Peymann A."/>
            <person name="Valli M."/>
            <person name="Sipitzky M."/>
            <person name="Graf A."/>
            <person name="Sauer M."/>
            <person name="Marx H."/>
            <person name="Mattanovich D."/>
        </authorList>
    </citation>
    <scope>NUCLEOTIDE SEQUENCE [LARGE SCALE GENOMIC DNA]</scope>
    <source>
        <strain evidence="4 5">CBS 10342</strain>
    </source>
</reference>